<organism evidence="1 2">
    <name type="scientific">Phanerochaete sordida</name>
    <dbReference type="NCBI Taxonomy" id="48140"/>
    <lineage>
        <taxon>Eukaryota</taxon>
        <taxon>Fungi</taxon>
        <taxon>Dikarya</taxon>
        <taxon>Basidiomycota</taxon>
        <taxon>Agaricomycotina</taxon>
        <taxon>Agaricomycetes</taxon>
        <taxon>Polyporales</taxon>
        <taxon>Phanerochaetaceae</taxon>
        <taxon>Phanerochaete</taxon>
    </lineage>
</organism>
<protein>
    <submittedName>
        <fullName evidence="1">Uncharacterized protein</fullName>
    </submittedName>
</protein>
<reference evidence="1 2" key="1">
    <citation type="submission" date="2021-08" db="EMBL/GenBank/DDBJ databases">
        <title>Draft Genome Sequence of Phanerochaete sordida strain YK-624.</title>
        <authorList>
            <person name="Mori T."/>
            <person name="Dohra H."/>
            <person name="Suzuki T."/>
            <person name="Kawagishi H."/>
            <person name="Hirai H."/>
        </authorList>
    </citation>
    <scope>NUCLEOTIDE SEQUENCE [LARGE SCALE GENOMIC DNA]</scope>
    <source>
        <strain evidence="1 2">YK-624</strain>
    </source>
</reference>
<sequence length="141" mass="15272">MTPSFIVSHRCMNVSALSVSRDSASLALWLWRGSHVNTTSAPKSALQPQASVHGAHPGQSFNMIPACHFISLFMALRWVITPASNNPGGLELTPFSTLLGMDQWMRPEVAGQLQILLRNFPPRTSLLAFPSSIVSSSPQSS</sequence>
<dbReference type="Proteomes" id="UP000703269">
    <property type="component" value="Unassembled WGS sequence"/>
</dbReference>
<comment type="caution">
    <text evidence="1">The sequence shown here is derived from an EMBL/GenBank/DDBJ whole genome shotgun (WGS) entry which is preliminary data.</text>
</comment>
<evidence type="ECO:0000313" key="1">
    <source>
        <dbReference type="EMBL" id="GJE89724.1"/>
    </source>
</evidence>
<name>A0A9P3LCM3_9APHY</name>
<keyword evidence="2" id="KW-1185">Reference proteome</keyword>
<dbReference type="EMBL" id="BPQB01000013">
    <property type="protein sequence ID" value="GJE89724.1"/>
    <property type="molecule type" value="Genomic_DNA"/>
</dbReference>
<gene>
    <name evidence="1" type="ORF">PsYK624_058300</name>
</gene>
<proteinExistence type="predicted"/>
<evidence type="ECO:0000313" key="2">
    <source>
        <dbReference type="Proteomes" id="UP000703269"/>
    </source>
</evidence>
<accession>A0A9P3LCM3</accession>
<dbReference type="AlphaFoldDB" id="A0A9P3LCM3"/>